<dbReference type="InterPro" id="IPR002871">
    <property type="entry name" value="NIF_FeS_clus_asmbl_NifU_N"/>
</dbReference>
<reference evidence="3 4" key="1">
    <citation type="submission" date="2020-04" db="EMBL/GenBank/DDBJ databases">
        <title>MicrobeNet Type strains.</title>
        <authorList>
            <person name="Nicholson A.C."/>
        </authorList>
    </citation>
    <scope>NUCLEOTIDE SEQUENCE [LARGE SCALE GENOMIC DNA]</scope>
    <source>
        <strain evidence="3 4">DSM 22768</strain>
    </source>
</reference>
<evidence type="ECO:0000256" key="1">
    <source>
        <dbReference type="ARBA" id="ARBA00006420"/>
    </source>
</evidence>
<protein>
    <submittedName>
        <fullName evidence="3">SUF system NifU family Fe-S cluster assembly protein</fullName>
    </submittedName>
</protein>
<dbReference type="EMBL" id="JABASA010000005">
    <property type="protein sequence ID" value="NMD48788.1"/>
    <property type="molecule type" value="Genomic_DNA"/>
</dbReference>
<evidence type="ECO:0000313" key="3">
    <source>
        <dbReference type="EMBL" id="NMD48788.1"/>
    </source>
</evidence>
<comment type="caution">
    <text evidence="3">The sequence shown here is derived from an EMBL/GenBank/DDBJ whole genome shotgun (WGS) entry which is preliminary data.</text>
</comment>
<gene>
    <name evidence="3" type="ORF">HHO37_03645</name>
</gene>
<sequence length="147" mass="16017">MALSRLDSLYMAVIGDHSKNPHHHGFLEGAEQVNLNNPTCGDVISLSVKFDGDRIADIAFAGEGCTISTASSSMMTDAVIGKTKEEALELADIFSKMVQGEKDEKQKELGDAEFLAGVSKFPQRIKCSTLAWNALKKAIERQKTLEE</sequence>
<evidence type="ECO:0000259" key="2">
    <source>
        <dbReference type="Pfam" id="PF01592"/>
    </source>
</evidence>
<dbReference type="GO" id="GO:0005506">
    <property type="term" value="F:iron ion binding"/>
    <property type="evidence" value="ECO:0007669"/>
    <property type="project" value="InterPro"/>
</dbReference>
<dbReference type="AlphaFoldDB" id="A0A7X9QFY8"/>
<dbReference type="Pfam" id="PF01592">
    <property type="entry name" value="NifU_N"/>
    <property type="match status" value="1"/>
</dbReference>
<dbReference type="Proteomes" id="UP000532121">
    <property type="component" value="Unassembled WGS sequence"/>
</dbReference>
<dbReference type="FunFam" id="3.90.1010.10:FF:000002">
    <property type="entry name" value="Iron-sulfur cluster assembly scaffold protein NifU"/>
    <property type="match status" value="1"/>
</dbReference>
<proteinExistence type="inferred from homology"/>
<dbReference type="RefSeq" id="WP_193523229.1">
    <property type="nucleotide sequence ID" value="NZ_JABASA010000005.1"/>
</dbReference>
<evidence type="ECO:0000313" key="4">
    <source>
        <dbReference type="Proteomes" id="UP000532121"/>
    </source>
</evidence>
<dbReference type="PANTHER" id="PTHR10093">
    <property type="entry name" value="IRON-SULFUR CLUSTER ASSEMBLY ENZYME NIFU HOMOLOG"/>
    <property type="match status" value="1"/>
</dbReference>
<dbReference type="CDD" id="cd06664">
    <property type="entry name" value="IscU_like"/>
    <property type="match status" value="1"/>
</dbReference>
<organism evidence="3 4">
    <name type="scientific">Streptococcus ratti</name>
    <dbReference type="NCBI Taxonomy" id="1341"/>
    <lineage>
        <taxon>Bacteria</taxon>
        <taxon>Bacillati</taxon>
        <taxon>Bacillota</taxon>
        <taxon>Bacilli</taxon>
        <taxon>Lactobacillales</taxon>
        <taxon>Streptococcaceae</taxon>
        <taxon>Streptococcus</taxon>
    </lineage>
</organism>
<dbReference type="GO" id="GO:0016226">
    <property type="term" value="P:iron-sulfur cluster assembly"/>
    <property type="evidence" value="ECO:0007669"/>
    <property type="project" value="InterPro"/>
</dbReference>
<dbReference type="Gene3D" id="3.90.1010.10">
    <property type="match status" value="1"/>
</dbReference>
<comment type="similarity">
    <text evidence="1">Belongs to the NifU family.</text>
</comment>
<name>A0A7X9QFY8_STRRT</name>
<dbReference type="NCBIfam" id="TIGR01994">
    <property type="entry name" value="SUF_scaf_2"/>
    <property type="match status" value="1"/>
</dbReference>
<dbReference type="SUPFAM" id="SSF82649">
    <property type="entry name" value="SufE/NifU"/>
    <property type="match status" value="1"/>
</dbReference>
<feature type="domain" description="NIF system FeS cluster assembly NifU N-terminal" evidence="2">
    <location>
        <begin position="10"/>
        <end position="127"/>
    </location>
</feature>
<dbReference type="GO" id="GO:0051536">
    <property type="term" value="F:iron-sulfur cluster binding"/>
    <property type="evidence" value="ECO:0007669"/>
    <property type="project" value="InterPro"/>
</dbReference>
<accession>A0A7X9QFY8</accession>